<dbReference type="PANTHER" id="PTHR11439">
    <property type="entry name" value="GAG-POL-RELATED RETROTRANSPOSON"/>
    <property type="match status" value="1"/>
</dbReference>
<organism evidence="1 2">
    <name type="scientific">Capsicum annuum</name>
    <name type="common">Capsicum pepper</name>
    <dbReference type="NCBI Taxonomy" id="4072"/>
    <lineage>
        <taxon>Eukaryota</taxon>
        <taxon>Viridiplantae</taxon>
        <taxon>Streptophyta</taxon>
        <taxon>Embryophyta</taxon>
        <taxon>Tracheophyta</taxon>
        <taxon>Spermatophyta</taxon>
        <taxon>Magnoliopsida</taxon>
        <taxon>eudicotyledons</taxon>
        <taxon>Gunneridae</taxon>
        <taxon>Pentapetalae</taxon>
        <taxon>asterids</taxon>
        <taxon>lamiids</taxon>
        <taxon>Solanales</taxon>
        <taxon>Solanaceae</taxon>
        <taxon>Solanoideae</taxon>
        <taxon>Capsiceae</taxon>
        <taxon>Capsicum</taxon>
    </lineage>
</organism>
<name>A0A2G2Z3N5_CAPAN</name>
<reference evidence="1 2" key="1">
    <citation type="journal article" date="2014" name="Nat. Genet.">
        <title>Genome sequence of the hot pepper provides insights into the evolution of pungency in Capsicum species.</title>
        <authorList>
            <person name="Kim S."/>
            <person name="Park M."/>
            <person name="Yeom S.I."/>
            <person name="Kim Y.M."/>
            <person name="Lee J.M."/>
            <person name="Lee H.A."/>
            <person name="Seo E."/>
            <person name="Choi J."/>
            <person name="Cheong K."/>
            <person name="Kim K.T."/>
            <person name="Jung K."/>
            <person name="Lee G.W."/>
            <person name="Oh S.K."/>
            <person name="Bae C."/>
            <person name="Kim S.B."/>
            <person name="Lee H.Y."/>
            <person name="Kim S.Y."/>
            <person name="Kim M.S."/>
            <person name="Kang B.C."/>
            <person name="Jo Y.D."/>
            <person name="Yang H.B."/>
            <person name="Jeong H.J."/>
            <person name="Kang W.H."/>
            <person name="Kwon J.K."/>
            <person name="Shin C."/>
            <person name="Lim J.Y."/>
            <person name="Park J.H."/>
            <person name="Huh J.H."/>
            <person name="Kim J.S."/>
            <person name="Kim B.D."/>
            <person name="Cohen O."/>
            <person name="Paran I."/>
            <person name="Suh M.C."/>
            <person name="Lee S.B."/>
            <person name="Kim Y.K."/>
            <person name="Shin Y."/>
            <person name="Noh S.J."/>
            <person name="Park J."/>
            <person name="Seo Y.S."/>
            <person name="Kwon S.Y."/>
            <person name="Kim H.A."/>
            <person name="Park J.M."/>
            <person name="Kim H.J."/>
            <person name="Choi S.B."/>
            <person name="Bosland P.W."/>
            <person name="Reeves G."/>
            <person name="Jo S.H."/>
            <person name="Lee B.W."/>
            <person name="Cho H.T."/>
            <person name="Choi H.S."/>
            <person name="Lee M.S."/>
            <person name="Yu Y."/>
            <person name="Do Choi Y."/>
            <person name="Park B.S."/>
            <person name="van Deynze A."/>
            <person name="Ashrafi H."/>
            <person name="Hill T."/>
            <person name="Kim W.T."/>
            <person name="Pai H.S."/>
            <person name="Ahn H.K."/>
            <person name="Yeam I."/>
            <person name="Giovannoni J.J."/>
            <person name="Rose J.K."/>
            <person name="Sorensen I."/>
            <person name="Lee S.J."/>
            <person name="Kim R.W."/>
            <person name="Choi I.Y."/>
            <person name="Choi B.S."/>
            <person name="Lim J.S."/>
            <person name="Lee Y.H."/>
            <person name="Choi D."/>
        </authorList>
    </citation>
    <scope>NUCLEOTIDE SEQUENCE [LARGE SCALE GENOMIC DNA]</scope>
    <source>
        <strain evidence="2">cv. CM334</strain>
    </source>
</reference>
<dbReference type="Gramene" id="PHT76622">
    <property type="protein sequence ID" value="PHT76622"/>
    <property type="gene ID" value="T459_20144"/>
</dbReference>
<evidence type="ECO:0000313" key="2">
    <source>
        <dbReference type="Proteomes" id="UP000222542"/>
    </source>
</evidence>
<accession>A0A2G2Z3N5</accession>
<reference evidence="1 2" key="2">
    <citation type="journal article" date="2017" name="Genome Biol.">
        <title>New reference genome sequences of hot pepper reveal the massive evolution of plant disease-resistance genes by retroduplication.</title>
        <authorList>
            <person name="Kim S."/>
            <person name="Park J."/>
            <person name="Yeom S.I."/>
            <person name="Kim Y.M."/>
            <person name="Seo E."/>
            <person name="Kim K.T."/>
            <person name="Kim M.S."/>
            <person name="Lee J.M."/>
            <person name="Cheong K."/>
            <person name="Shin H.S."/>
            <person name="Kim S.B."/>
            <person name="Han K."/>
            <person name="Lee J."/>
            <person name="Park M."/>
            <person name="Lee H.A."/>
            <person name="Lee H.Y."/>
            <person name="Lee Y."/>
            <person name="Oh S."/>
            <person name="Lee J.H."/>
            <person name="Choi E."/>
            <person name="Choi E."/>
            <person name="Lee S.E."/>
            <person name="Jeon J."/>
            <person name="Kim H."/>
            <person name="Choi G."/>
            <person name="Song H."/>
            <person name="Lee J."/>
            <person name="Lee S.C."/>
            <person name="Kwon J.K."/>
            <person name="Lee H.Y."/>
            <person name="Koo N."/>
            <person name="Hong Y."/>
            <person name="Kim R.W."/>
            <person name="Kang W.H."/>
            <person name="Huh J.H."/>
            <person name="Kang B.C."/>
            <person name="Yang T.J."/>
            <person name="Lee Y.H."/>
            <person name="Bennetzen J.L."/>
            <person name="Choi D."/>
        </authorList>
    </citation>
    <scope>NUCLEOTIDE SEQUENCE [LARGE SCALE GENOMIC DNA]</scope>
    <source>
        <strain evidence="2">cv. CM334</strain>
    </source>
</reference>
<dbReference type="CDD" id="cd09272">
    <property type="entry name" value="RNase_HI_RT_Ty1"/>
    <property type="match status" value="1"/>
</dbReference>
<dbReference type="STRING" id="4072.A0A2G2Z3N5"/>
<protein>
    <recommendedName>
        <fullName evidence="3">Copia protein</fullName>
    </recommendedName>
</protein>
<gene>
    <name evidence="1" type="ORF">T459_20144</name>
</gene>
<sequence length="189" mass="21028">MQAPHHLHLVAVHRIVRYLRGTSNRGLFFPSGSPIRLNAFSDSDWAGCSDTHHSVTGWYMFLGEFFISWKSKKQDRVSKSSIEAEYPATSTACSEIVALCGLLAKIEFPQSNPTPLHADNTCAIQIATNPVYYERTKHIKVDCHYIREAVDKGVITLPHVSSDLQIADAFTKINGTTTTSDFSRQIDAS</sequence>
<proteinExistence type="predicted"/>
<dbReference type="PANTHER" id="PTHR11439:SF497">
    <property type="entry name" value="CYSTEINE-RICH RLK (RECEPTOR-LIKE PROTEIN KINASE) 8"/>
    <property type="match status" value="1"/>
</dbReference>
<dbReference type="OMA" id="HINIREH"/>
<evidence type="ECO:0008006" key="3">
    <source>
        <dbReference type="Google" id="ProtNLM"/>
    </source>
</evidence>
<comment type="caution">
    <text evidence="1">The sequence shown here is derived from an EMBL/GenBank/DDBJ whole genome shotgun (WGS) entry which is preliminary data.</text>
</comment>
<dbReference type="Proteomes" id="UP000222542">
    <property type="component" value="Unassembled WGS sequence"/>
</dbReference>
<dbReference type="EMBL" id="AYRZ02000007">
    <property type="protein sequence ID" value="PHT76622.1"/>
    <property type="molecule type" value="Genomic_DNA"/>
</dbReference>
<dbReference type="AlphaFoldDB" id="A0A2G2Z3N5"/>
<keyword evidence="2" id="KW-1185">Reference proteome</keyword>
<evidence type="ECO:0000313" key="1">
    <source>
        <dbReference type="EMBL" id="PHT76622.1"/>
    </source>
</evidence>